<reference evidence="2" key="1">
    <citation type="submission" date="2021-03" db="EMBL/GenBank/DDBJ databases">
        <authorList>
            <person name="Tagirdzhanova G."/>
        </authorList>
    </citation>
    <scope>NUCLEOTIDE SEQUENCE</scope>
</reference>
<feature type="compositionally biased region" description="Polar residues" evidence="1">
    <location>
        <begin position="801"/>
        <end position="810"/>
    </location>
</feature>
<feature type="compositionally biased region" description="Low complexity" evidence="1">
    <location>
        <begin position="853"/>
        <end position="876"/>
    </location>
</feature>
<dbReference type="PANTHER" id="PTHR45589">
    <property type="entry name" value="WD REPEAT DOMAIN 62, ISOFORM G"/>
    <property type="match status" value="1"/>
</dbReference>
<dbReference type="AlphaFoldDB" id="A0A8H3FVH0"/>
<name>A0A8H3FVH0_9LECA</name>
<dbReference type="InterPro" id="IPR001680">
    <property type="entry name" value="WD40_rpt"/>
</dbReference>
<evidence type="ECO:0000313" key="2">
    <source>
        <dbReference type="EMBL" id="CAF9931668.1"/>
    </source>
</evidence>
<dbReference type="EMBL" id="CAJPDS010000060">
    <property type="protein sequence ID" value="CAF9931668.1"/>
    <property type="molecule type" value="Genomic_DNA"/>
</dbReference>
<feature type="compositionally biased region" description="Basic and acidic residues" evidence="1">
    <location>
        <begin position="819"/>
        <end position="828"/>
    </location>
</feature>
<feature type="compositionally biased region" description="Polar residues" evidence="1">
    <location>
        <begin position="124"/>
        <end position="142"/>
    </location>
</feature>
<dbReference type="PANTHER" id="PTHR45589:SF1">
    <property type="entry name" value="WD REPEAT DOMAIN 62, ISOFORM G"/>
    <property type="match status" value="1"/>
</dbReference>
<evidence type="ECO:0000256" key="1">
    <source>
        <dbReference type="SAM" id="MobiDB-lite"/>
    </source>
</evidence>
<evidence type="ECO:0008006" key="4">
    <source>
        <dbReference type="Google" id="ProtNLM"/>
    </source>
</evidence>
<gene>
    <name evidence="2" type="ORF">HETSPECPRED_008163</name>
</gene>
<dbReference type="InterPro" id="IPR015943">
    <property type="entry name" value="WD40/YVTN_repeat-like_dom_sf"/>
</dbReference>
<dbReference type="Pfam" id="PF00400">
    <property type="entry name" value="WD40"/>
    <property type="match status" value="2"/>
</dbReference>
<evidence type="ECO:0000313" key="3">
    <source>
        <dbReference type="Proteomes" id="UP000664521"/>
    </source>
</evidence>
<keyword evidence="3" id="KW-1185">Reference proteome</keyword>
<accession>A0A8H3FVH0</accession>
<feature type="compositionally biased region" description="Basic residues" evidence="1">
    <location>
        <begin position="836"/>
        <end position="848"/>
    </location>
</feature>
<feature type="region of interest" description="Disordered" evidence="1">
    <location>
        <begin position="119"/>
        <end position="142"/>
    </location>
</feature>
<protein>
    <recommendedName>
        <fullName evidence="4">WD40 repeat-like protein</fullName>
    </recommendedName>
</protein>
<dbReference type="Proteomes" id="UP000664521">
    <property type="component" value="Unassembled WGS sequence"/>
</dbReference>
<dbReference type="SUPFAM" id="SSF50978">
    <property type="entry name" value="WD40 repeat-like"/>
    <property type="match status" value="1"/>
</dbReference>
<dbReference type="SUPFAM" id="SSF117289">
    <property type="entry name" value="Nucleoporin domain"/>
    <property type="match status" value="1"/>
</dbReference>
<comment type="caution">
    <text evidence="2">The sequence shown here is derived from an EMBL/GenBank/DDBJ whole genome shotgun (WGS) entry which is preliminary data.</text>
</comment>
<organism evidence="2 3">
    <name type="scientific">Heterodermia speciosa</name>
    <dbReference type="NCBI Taxonomy" id="116794"/>
    <lineage>
        <taxon>Eukaryota</taxon>
        <taxon>Fungi</taxon>
        <taxon>Dikarya</taxon>
        <taxon>Ascomycota</taxon>
        <taxon>Pezizomycotina</taxon>
        <taxon>Lecanoromycetes</taxon>
        <taxon>OSLEUM clade</taxon>
        <taxon>Lecanoromycetidae</taxon>
        <taxon>Caliciales</taxon>
        <taxon>Physciaceae</taxon>
        <taxon>Heterodermia</taxon>
    </lineage>
</organism>
<dbReference type="InterPro" id="IPR052779">
    <property type="entry name" value="WDR62"/>
</dbReference>
<proteinExistence type="predicted"/>
<dbReference type="InterPro" id="IPR036322">
    <property type="entry name" value="WD40_repeat_dom_sf"/>
</dbReference>
<feature type="compositionally biased region" description="Polar residues" evidence="1">
    <location>
        <begin position="906"/>
        <end position="918"/>
    </location>
</feature>
<dbReference type="SMART" id="SM00320">
    <property type="entry name" value="WD40"/>
    <property type="match status" value="5"/>
</dbReference>
<dbReference type="OrthoDB" id="6252103at2759"/>
<dbReference type="Gene3D" id="2.130.10.10">
    <property type="entry name" value="YVTN repeat-like/Quinoprotein amine dehydrogenase"/>
    <property type="match status" value="3"/>
</dbReference>
<feature type="region of interest" description="Disordered" evidence="1">
    <location>
        <begin position="1"/>
        <end position="27"/>
    </location>
</feature>
<sequence>MSALNHATSHRLTPRNKFQTPAKLGRDDESPRLALKRVIGTTTLHASAIDCLPESNIIATCSAAAVVISQFDEHLQVTQRIFRAGPNAIASYTSSSFYNPSTPPAFREIATRQSIARDGGSGNGLSISHNDPTTDSPGRTKANIRNRSANCLSLSRDGRWLAVGEIGVNPRINIFSILDDAPSDTPLTTLNEHSNFGIRSVAFSPDSRWLCSLGNVNDGFIFLWSISMKGSAKLYASNKCVSSVQQIVWMGSSVISVGTRHVKVWRLDHTESVSPTKSRPDLVKGLEITPSSAVPKAFSGRNCLLGSLIDAVFTSVVAISQDKAIICTEQGHICLLDDADQEQRLEKVAQVDFGVFCVSVGTSRDCIIVAGSEGRIKVLPIQDLEKPETDPNMINRSSGTIHTTVDAGGSPDILAVGSLSLGRLFTVDRNHTMCVKKVEKVEEQDPNTILKQIDAHDTAVLGASALQQPNKYGADFFTWASQGTALFWKLDGTCTHRLEIPLDQEATPEISDVNELKVLRASSSDEIFVFGDKVGNIGISSDPEQTVRAHNGEINDLVIVRRENDCMLMASCGRDRILQLFHLEGRTLSLLQTMEDEHAASVNSLLFLNNGSTLVSASADRTVVIRTIAPAKRQIAAYIVTRVLTLKSSPVAFAPMPGESRTLIVSTMDRQILRFDMESGHLIQSFKPNDFAARDPVIVSSVIIQNLNTEAFQAPVLFGVSSNDRSIRAYDLNTGALLAREHGQLAVSDISSVGATDHYDSGSKFIISSGLDSTIMIWEFSAVSLLQVAPNNILNNQNVLSHESSRSSQPLRRVLSKSELSDLQRSLDQDPSTPTRSHHPPRVRKKASRLTIASTSKQSAAQSSRSARRSPSSSNQDASQDSMRDPSPTIAKPQVRLASRTKRSSSDATGHQSSSALDSSEVVPSAETLCGNLRAFRKQLEVSTEKLHTDVGQELERELTQTIHAVDQKTHNDQQASHATSVDGWLTRLIDERLALRLGDSNVRKESEFQLGEI</sequence>
<feature type="region of interest" description="Disordered" evidence="1">
    <location>
        <begin position="801"/>
        <end position="923"/>
    </location>
</feature>